<reference evidence="3 4" key="1">
    <citation type="submission" date="2019-04" db="EMBL/GenBank/DDBJ databases">
        <title>Natronomonas sp. F20-122 a newhaloarchaeon isolated from a saline saltern of Isla Bacuta, Huelva, Spain.</title>
        <authorList>
            <person name="Duran-Viseras A."/>
            <person name="Sanchez-Porro C."/>
            <person name="Ventosa A."/>
        </authorList>
    </citation>
    <scope>NUCLEOTIDE SEQUENCE [LARGE SCALE GENOMIC DNA]</scope>
    <source>
        <strain evidence="3 4">F20-122</strain>
    </source>
</reference>
<evidence type="ECO:0000313" key="4">
    <source>
        <dbReference type="Proteomes" id="UP000308037"/>
    </source>
</evidence>
<evidence type="ECO:0000256" key="2">
    <source>
        <dbReference type="SAM" id="Phobius"/>
    </source>
</evidence>
<evidence type="ECO:0000256" key="1">
    <source>
        <dbReference type="SAM" id="MobiDB-lite"/>
    </source>
</evidence>
<keyword evidence="2" id="KW-0472">Membrane</keyword>
<evidence type="ECO:0008006" key="5">
    <source>
        <dbReference type="Google" id="ProtNLM"/>
    </source>
</evidence>
<dbReference type="Pfam" id="PF19656">
    <property type="entry name" value="DUF6159"/>
    <property type="match status" value="1"/>
</dbReference>
<evidence type="ECO:0000313" key="3">
    <source>
        <dbReference type="EMBL" id="TKR25594.1"/>
    </source>
</evidence>
<feature type="transmembrane region" description="Helical" evidence="2">
    <location>
        <begin position="36"/>
        <end position="58"/>
    </location>
</feature>
<keyword evidence="4" id="KW-1185">Reference proteome</keyword>
<dbReference type="InterPro" id="IPR046157">
    <property type="entry name" value="DUF6159"/>
</dbReference>
<feature type="transmembrane region" description="Helical" evidence="2">
    <location>
        <begin position="223"/>
        <end position="247"/>
    </location>
</feature>
<feature type="transmembrane region" description="Helical" evidence="2">
    <location>
        <begin position="193"/>
        <end position="217"/>
    </location>
</feature>
<dbReference type="Proteomes" id="UP000308037">
    <property type="component" value="Unassembled WGS sequence"/>
</dbReference>
<dbReference type="RefSeq" id="WP_137276599.1">
    <property type="nucleotide sequence ID" value="NZ_QKNX01000003.1"/>
</dbReference>
<feature type="region of interest" description="Disordered" evidence="1">
    <location>
        <begin position="283"/>
        <end position="304"/>
    </location>
</feature>
<organism evidence="3 4">
    <name type="scientific">Natronomonas salsuginis</name>
    <dbReference type="NCBI Taxonomy" id="2217661"/>
    <lineage>
        <taxon>Archaea</taxon>
        <taxon>Methanobacteriati</taxon>
        <taxon>Methanobacteriota</taxon>
        <taxon>Stenosarchaea group</taxon>
        <taxon>Halobacteria</taxon>
        <taxon>Halobacteriales</taxon>
        <taxon>Natronomonadaceae</taxon>
        <taxon>Natronomonas</taxon>
    </lineage>
</organism>
<dbReference type="EMBL" id="QKNX01000003">
    <property type="protein sequence ID" value="TKR25594.1"/>
    <property type="molecule type" value="Genomic_DNA"/>
</dbReference>
<feature type="transmembrane region" description="Helical" evidence="2">
    <location>
        <begin position="154"/>
        <end position="172"/>
    </location>
</feature>
<feature type="transmembrane region" description="Helical" evidence="2">
    <location>
        <begin position="116"/>
        <end position="134"/>
    </location>
</feature>
<dbReference type="AlphaFoldDB" id="A0A4U5J9X2"/>
<name>A0A4U5J9X2_9EURY</name>
<keyword evidence="2" id="KW-1133">Transmembrane helix</keyword>
<feature type="transmembrane region" description="Helical" evidence="2">
    <location>
        <begin position="70"/>
        <end position="95"/>
    </location>
</feature>
<sequence>MALRARSNGVGFVDRLKTGWTLTKDSVGVIREYPKLLVFPLLAAVASVFFLVFLFLPLVLADVIGGGLEYVVLFVLYFLTTFVSTYFAAALVYAANETFHGREPEIRSSMRAINGRLGPIAVWAVISATVSVLLRTLEDADNPVASILRSLFALGWSIMTFFIVPVLVFEDVSATEMFERSGETFRDTWGETLGAGFGITAIVAVLGVVLVLAALVVSAPLVAAFQGAGVALAIVLVALALVFTYLISQTVWGIAKTALYVYAAEGTTPSQFENFDFQTLGGRTERRATPGSRSDRRPGESFVE</sequence>
<gene>
    <name evidence="3" type="ORF">DM868_09250</name>
</gene>
<protein>
    <recommendedName>
        <fullName evidence="5">Glycerophosphoryl diester phosphodiesterase membrane domain-containing protein</fullName>
    </recommendedName>
</protein>
<dbReference type="OrthoDB" id="163788at2157"/>
<accession>A0A4U5J9X2</accession>
<proteinExistence type="predicted"/>
<keyword evidence="2" id="KW-0812">Transmembrane</keyword>
<comment type="caution">
    <text evidence="3">The sequence shown here is derived from an EMBL/GenBank/DDBJ whole genome shotgun (WGS) entry which is preliminary data.</text>
</comment>